<dbReference type="AlphaFoldDB" id="A0AAV2WCQ5"/>
<dbReference type="Proteomes" id="UP000028864">
    <property type="component" value="Unassembled WGS sequence"/>
</dbReference>
<evidence type="ECO:0000313" key="1">
    <source>
        <dbReference type="EMBL" id="CDQ42179.1"/>
    </source>
</evidence>
<evidence type="ECO:0000313" key="2">
    <source>
        <dbReference type="Proteomes" id="UP000028864"/>
    </source>
</evidence>
<dbReference type="EMBL" id="LK021337">
    <property type="protein sequence ID" value="CDQ42179.1"/>
    <property type="molecule type" value="Genomic_DNA"/>
</dbReference>
<gene>
    <name evidence="1" type="ORF">BN1047_00028</name>
</gene>
<name>A0AAV2WCQ5_MYCNE</name>
<accession>A0AAV2WCQ5</accession>
<protein>
    <submittedName>
        <fullName evidence="1">Uncharacterized protein</fullName>
    </submittedName>
</protein>
<proteinExistence type="predicted"/>
<reference evidence="1" key="1">
    <citation type="submission" date="2014-05" db="EMBL/GenBank/DDBJ databases">
        <authorList>
            <person name="Urmite Genomes"/>
        </authorList>
    </citation>
    <scope>NUCLEOTIDE SEQUENCE</scope>
    <source>
        <strain evidence="1">DSM 44074</strain>
    </source>
</reference>
<sequence>MLGMEMVIERGQARCPFCVSVADYRFIENDRSLVRYEVHCRSCGERYREKLGLAAVSNAPATQPWLPEPAQLPAVPLSERLRAVAAGARERSAAVSAAVAASTAAAWQRRDVLPWLAGALARAQARIKTHPDSRPSAIVPTRVAIRG</sequence>
<organism evidence="1 2">
    <name type="scientific">Mycolicibacterium neoaurum</name>
    <name type="common">Mycobacterium neoaurum</name>
    <dbReference type="NCBI Taxonomy" id="1795"/>
    <lineage>
        <taxon>Bacteria</taxon>
        <taxon>Bacillati</taxon>
        <taxon>Actinomycetota</taxon>
        <taxon>Actinomycetes</taxon>
        <taxon>Mycobacteriales</taxon>
        <taxon>Mycobacteriaceae</taxon>
        <taxon>Mycolicibacterium</taxon>
    </lineage>
</organism>
<reference evidence="1" key="2">
    <citation type="submission" date="2015-09" db="EMBL/GenBank/DDBJ databases">
        <title>Draft genome sequence of Mycobacterium neoaurum DSM 44074.</title>
        <authorList>
            <person name="Croce O."/>
            <person name="Robert C."/>
            <person name="Raoult D."/>
            <person name="Drancourt M."/>
        </authorList>
    </citation>
    <scope>NUCLEOTIDE SEQUENCE</scope>
    <source>
        <strain evidence="1">DSM 44074</strain>
    </source>
</reference>